<gene>
    <name evidence="1" type="ORF">SAMN04488522_101371</name>
</gene>
<evidence type="ECO:0000313" key="2">
    <source>
        <dbReference type="Proteomes" id="UP000184287"/>
    </source>
</evidence>
<proteinExistence type="predicted"/>
<dbReference type="AlphaFoldDB" id="A0A1M4TZ94"/>
<organism evidence="1 2">
    <name type="scientific">Pedobacter caeni</name>
    <dbReference type="NCBI Taxonomy" id="288992"/>
    <lineage>
        <taxon>Bacteria</taxon>
        <taxon>Pseudomonadati</taxon>
        <taxon>Bacteroidota</taxon>
        <taxon>Sphingobacteriia</taxon>
        <taxon>Sphingobacteriales</taxon>
        <taxon>Sphingobacteriaceae</taxon>
        <taxon>Pedobacter</taxon>
    </lineage>
</organism>
<name>A0A1M4TZ94_9SPHI</name>
<accession>A0A1M4TZ94</accession>
<protein>
    <submittedName>
        <fullName evidence="1">Uncharacterized protein</fullName>
    </submittedName>
</protein>
<sequence length="197" mass="19738">MFLLVTFGSISNPKKMKRTFALLALISCSTILFSCGGKKNDPTPEPPAAGSSWKLGNYTYTRGASSQGSSGGLAGVVVTTSGDGGNHGVYSGSALDAYFIAALGAGKYTLTSTTVMSANTGTRYMALTCVVGTAVTTGAVSYAATATSGGTADVTVDASGKYHVNISTPVTLVKTAVTGGGIPGAPDTYSLTVKDAY</sequence>
<reference evidence="2" key="1">
    <citation type="submission" date="2016-11" db="EMBL/GenBank/DDBJ databases">
        <authorList>
            <person name="Varghese N."/>
            <person name="Submissions S."/>
        </authorList>
    </citation>
    <scope>NUCLEOTIDE SEQUENCE [LARGE SCALE GENOMIC DNA]</scope>
    <source>
        <strain evidence="2">DSM 16990</strain>
    </source>
</reference>
<dbReference type="EMBL" id="FQUQ01000001">
    <property type="protein sequence ID" value="SHE49666.1"/>
    <property type="molecule type" value="Genomic_DNA"/>
</dbReference>
<keyword evidence="2" id="KW-1185">Reference proteome</keyword>
<dbReference type="Proteomes" id="UP000184287">
    <property type="component" value="Unassembled WGS sequence"/>
</dbReference>
<dbReference type="STRING" id="288992.SAMN04488522_101371"/>
<evidence type="ECO:0000313" key="1">
    <source>
        <dbReference type="EMBL" id="SHE49666.1"/>
    </source>
</evidence>